<organism evidence="4 5">
    <name type="scientific">Nostocoides jenkinsii Ben 74</name>
    <dbReference type="NCBI Taxonomy" id="1193518"/>
    <lineage>
        <taxon>Bacteria</taxon>
        <taxon>Bacillati</taxon>
        <taxon>Actinomycetota</taxon>
        <taxon>Actinomycetes</taxon>
        <taxon>Micrococcales</taxon>
        <taxon>Intrasporangiaceae</taxon>
        <taxon>Nostocoides</taxon>
    </lineage>
</organism>
<dbReference type="InterPro" id="IPR036412">
    <property type="entry name" value="HAD-like_sf"/>
</dbReference>
<dbReference type="Gene3D" id="3.40.50.1000">
    <property type="entry name" value="HAD superfamily/HAD-like"/>
    <property type="match status" value="1"/>
</dbReference>
<dbReference type="PANTHER" id="PTHR10434:SF66">
    <property type="entry name" value="PHOSPHOLIPID_GLYCEROL ACYLTRANSFERASE DOMAIN-CONTAINING PROTEIN"/>
    <property type="match status" value="1"/>
</dbReference>
<dbReference type="GO" id="GO:0006654">
    <property type="term" value="P:phosphatidic acid biosynthetic process"/>
    <property type="evidence" value="ECO:0007669"/>
    <property type="project" value="TreeGrafter"/>
</dbReference>
<comment type="caution">
    <text evidence="4">The sequence shown here is derived from an EMBL/GenBank/DDBJ whole genome shotgun (WGS) entry which is preliminary data.</text>
</comment>
<dbReference type="InterPro" id="IPR023214">
    <property type="entry name" value="HAD_sf"/>
</dbReference>
<dbReference type="SMART" id="SM00563">
    <property type="entry name" value="PlsC"/>
    <property type="match status" value="1"/>
</dbReference>
<dbReference type="EMBL" id="CAJC01000147">
    <property type="protein sequence ID" value="CCI53331.1"/>
    <property type="molecule type" value="Genomic_DNA"/>
</dbReference>
<proteinExistence type="predicted"/>
<dbReference type="PANTHER" id="PTHR10434">
    <property type="entry name" value="1-ACYL-SN-GLYCEROL-3-PHOSPHATE ACYLTRANSFERASE"/>
    <property type="match status" value="1"/>
</dbReference>
<keyword evidence="5" id="KW-1185">Reference proteome</keyword>
<dbReference type="CDD" id="cd07989">
    <property type="entry name" value="LPLAT_AGPAT-like"/>
    <property type="match status" value="1"/>
</dbReference>
<dbReference type="Pfam" id="PF12710">
    <property type="entry name" value="HAD"/>
    <property type="match status" value="1"/>
</dbReference>
<dbReference type="SUPFAM" id="SSF69593">
    <property type="entry name" value="Glycerol-3-phosphate (1)-acyltransferase"/>
    <property type="match status" value="1"/>
</dbReference>
<dbReference type="AlphaFoldDB" id="A0A077M7R1"/>
<dbReference type="OrthoDB" id="25607at2"/>
<dbReference type="InterPro" id="IPR002123">
    <property type="entry name" value="Plipid/glycerol_acylTrfase"/>
</dbReference>
<dbReference type="Gene3D" id="1.20.1440.100">
    <property type="entry name" value="SG protein - dephosphorylation function"/>
    <property type="match status" value="1"/>
</dbReference>
<dbReference type="NCBIfam" id="TIGR01490">
    <property type="entry name" value="HAD-SF-IB-hyp1"/>
    <property type="match status" value="1"/>
</dbReference>
<dbReference type="GO" id="GO:0003841">
    <property type="term" value="F:1-acylglycerol-3-phosphate O-acyltransferase activity"/>
    <property type="evidence" value="ECO:0007669"/>
    <property type="project" value="TreeGrafter"/>
</dbReference>
<dbReference type="InterPro" id="IPR006385">
    <property type="entry name" value="HAD_hydro_SerB1"/>
</dbReference>
<evidence type="ECO:0000256" key="2">
    <source>
        <dbReference type="ARBA" id="ARBA00023315"/>
    </source>
</evidence>
<evidence type="ECO:0000313" key="4">
    <source>
        <dbReference type="EMBL" id="CCI53331.1"/>
    </source>
</evidence>
<gene>
    <name evidence="4" type="ORF">BN13_370002</name>
</gene>
<reference evidence="4 5" key="1">
    <citation type="journal article" date="2013" name="ISME J.">
        <title>A metabolic model for members of the genus Tetrasphaera involved in enhanced biological phosphorus removal.</title>
        <authorList>
            <person name="Kristiansen R."/>
            <person name="Nguyen H.T.T."/>
            <person name="Saunders A.M."/>
            <person name="Nielsen J.L."/>
            <person name="Wimmer R."/>
            <person name="Le V.Q."/>
            <person name="McIlroy S.J."/>
            <person name="Petrovski S."/>
            <person name="Seviour R.J."/>
            <person name="Calteau A."/>
            <person name="Nielsen K.L."/>
            <person name="Nielsen P.H."/>
        </authorList>
    </citation>
    <scope>NUCLEOTIDE SEQUENCE [LARGE SCALE GENOMIC DNA]</scope>
    <source>
        <strain evidence="4 5">Ben 74</strain>
    </source>
</reference>
<keyword evidence="2" id="KW-0012">Acyltransferase</keyword>
<keyword evidence="4" id="KW-0472">Membrane</keyword>
<dbReference type="STRING" id="1193518.BN13_370002"/>
<dbReference type="SUPFAM" id="SSF56784">
    <property type="entry name" value="HAD-like"/>
    <property type="match status" value="1"/>
</dbReference>
<accession>A0A077M7R1</accession>
<evidence type="ECO:0000259" key="3">
    <source>
        <dbReference type="SMART" id="SM00563"/>
    </source>
</evidence>
<name>A0A077M7R1_9MICO</name>
<dbReference type="Proteomes" id="UP000035720">
    <property type="component" value="Unassembled WGS sequence"/>
</dbReference>
<keyword evidence="1" id="KW-0808">Transferase</keyword>
<keyword evidence="4" id="KW-0812">Transmembrane</keyword>
<evidence type="ECO:0000256" key="1">
    <source>
        <dbReference type="ARBA" id="ARBA00022679"/>
    </source>
</evidence>
<dbReference type="RefSeq" id="WP_048545584.1">
    <property type="nucleotide sequence ID" value="NZ_HF571038.1"/>
</dbReference>
<dbReference type="CDD" id="cd02612">
    <property type="entry name" value="HAD_PGPPase"/>
    <property type="match status" value="1"/>
</dbReference>
<protein>
    <submittedName>
        <fullName evidence="4">Bifunctional transmembrane phospholipid biosynthesis enzyme PlsC</fullName>
    </submittedName>
</protein>
<evidence type="ECO:0000313" key="5">
    <source>
        <dbReference type="Proteomes" id="UP000035720"/>
    </source>
</evidence>
<dbReference type="Pfam" id="PF01553">
    <property type="entry name" value="Acyltransferase"/>
    <property type="match status" value="1"/>
</dbReference>
<feature type="domain" description="Phospholipid/glycerol acyltransferase" evidence="3">
    <location>
        <begin position="314"/>
        <end position="429"/>
    </location>
</feature>
<sequence length="489" mass="52226">MSPRSAARLPGTVAEVNGSPEGPEIAAFFDLDGTIVAGFTVTVHTKDKIRKGEFGVVEIAQILATAYQFQMGRTSFQEMAEAGLATLKGRPLGELEEQSEKLFLRKIADLIYPETRALIQAHLDRGHRVVLCSSATSIQVEPVARYLGIDEVVCNRFILDAEGKVTGKLVAPVIWGEGKATAAQRYAATHDIDLAHCYFYADGDEDVALMHLVGNPRPTNPGPELTRVAEKRGWPVTRHRSRGAGGIGSLVRTLVGVSALGPLTAGALGVGLLTGDKRAGLNVLTSTWPRLMLEANGVRLNVIGEENALSARPAIFVFNHRNNFDPLIAGAVVKDNFTFVAKAELKTHPIIGTFGRVMDGVFIERSDAASSVASLREAEALLISRGLSLIIAPEGTRQDRVALGPFKKGPFRMAMATGLPIVPVVIRNASDLAGRGGSAINAATVDVAVLPAISTADWTPATMGERIEALRSTYLDILGDWPQEGDSRV</sequence>
<dbReference type="NCBIfam" id="TIGR01488">
    <property type="entry name" value="HAD-SF-IB"/>
    <property type="match status" value="1"/>
</dbReference>